<evidence type="ECO:0000313" key="1">
    <source>
        <dbReference type="EMBL" id="ADM08210.1"/>
    </source>
</evidence>
<dbReference type="HOGENOM" id="CLU_2274640_0_0_5"/>
<reference evidence="2" key="1">
    <citation type="submission" date="2010-08" db="EMBL/GenBank/DDBJ databases">
        <title>Genome sequence of Parvularcula bermudensis HTCC2503.</title>
        <authorList>
            <person name="Kang D.-M."/>
            <person name="Oh H.-M."/>
            <person name="Cho J.-C."/>
        </authorList>
    </citation>
    <scope>NUCLEOTIDE SEQUENCE [LARGE SCALE GENOMIC DNA]</scope>
    <source>
        <strain evidence="2">ATCC BAA-594 / HTCC2503 / KCTC 12087</strain>
    </source>
</reference>
<sequence>MTLLDLETAAEAWLTSKGVALVPISREERDAARLRLLLKGDLPRRRALRLVALWSLAPAVSACRGAHVRDMADFIHAEGFALVDAFGERTLEPEEILPCAVS</sequence>
<name>E0TB01_PARBH</name>
<dbReference type="AlphaFoldDB" id="E0TB01"/>
<proteinExistence type="predicted"/>
<dbReference type="EMBL" id="CP002156">
    <property type="protein sequence ID" value="ADM08210.1"/>
    <property type="molecule type" value="Genomic_DNA"/>
</dbReference>
<dbReference type="OrthoDB" id="9854664at2"/>
<dbReference type="RefSeq" id="WP_013299184.1">
    <property type="nucleotide sequence ID" value="NC_014414.1"/>
</dbReference>
<organism evidence="1 2">
    <name type="scientific">Parvularcula bermudensis (strain ATCC BAA-594 / HTCC2503 / KCTC 12087)</name>
    <dbReference type="NCBI Taxonomy" id="314260"/>
    <lineage>
        <taxon>Bacteria</taxon>
        <taxon>Pseudomonadati</taxon>
        <taxon>Pseudomonadota</taxon>
        <taxon>Alphaproteobacteria</taxon>
        <taxon>Parvularculales</taxon>
        <taxon>Parvularculaceae</taxon>
        <taxon>Parvularcula</taxon>
    </lineage>
</organism>
<protein>
    <submittedName>
        <fullName evidence="1">Uncharacterized protein</fullName>
    </submittedName>
</protein>
<dbReference type="STRING" id="314260.PB2503_00647"/>
<keyword evidence="2" id="KW-1185">Reference proteome</keyword>
<reference evidence="1 2" key="2">
    <citation type="journal article" date="2011" name="J. Bacteriol.">
        <title>Complete genome sequence of strain HTCC2503T of Parvularcula bermudensis, the type species of the order "Parvularculales" in the class Alphaproteobacteria.</title>
        <authorList>
            <person name="Oh H.M."/>
            <person name="Kang I."/>
            <person name="Vergin K.L."/>
            <person name="Kang D."/>
            <person name="Rhee K.H."/>
            <person name="Giovannoni S.J."/>
            <person name="Cho J.C."/>
        </authorList>
    </citation>
    <scope>NUCLEOTIDE SEQUENCE [LARGE SCALE GENOMIC DNA]</scope>
    <source>
        <strain evidence="2">ATCC BAA-594 / HTCC2503 / KCTC 12087</strain>
    </source>
</reference>
<gene>
    <name evidence="1" type="ordered locus">PB2503_00647</name>
</gene>
<dbReference type="KEGG" id="pbr:PB2503_00647"/>
<accession>E0TB01</accession>
<dbReference type="Proteomes" id="UP000001302">
    <property type="component" value="Chromosome"/>
</dbReference>
<evidence type="ECO:0000313" key="2">
    <source>
        <dbReference type="Proteomes" id="UP000001302"/>
    </source>
</evidence>